<dbReference type="Proteomes" id="UP000758168">
    <property type="component" value="Unassembled WGS sequence"/>
</dbReference>
<proteinExistence type="predicted"/>
<evidence type="ECO:0000256" key="2">
    <source>
        <dbReference type="ARBA" id="ARBA00023276"/>
    </source>
</evidence>
<dbReference type="PANTHER" id="PTHR47128">
    <property type="match status" value="1"/>
</dbReference>
<dbReference type="CDD" id="cd05243">
    <property type="entry name" value="SDR_a5"/>
    <property type="match status" value="1"/>
</dbReference>
<keyword evidence="1" id="KW-0602">Photosynthesis</keyword>
<sequence length="310" mass="32904">MTTTPRPPTRPILVVGATGFLGGKVVDALLARGKDVRALVRPSTDATQLEAQGVVIARGNMLDLDSLTAAMTDADAVISTAAGYTRGGRDAADVDTVGNANLAEAASRTGIRRFVLTSILTSDQTPGVPHFWHKKIAEDELERRGVPFVALRPGAFLDQVAVMAGNPTANGRLGWLGKPTVPLTFVHTSDLAAHLAAAVDADVSDGERIDIGWDRPVSVREVARLMGDAAGRKITVWAVPSVIGRAAAAVIGRRKPIVADMTAMFRWFDTGRYVADTTRQEQLFGPAPTAERTVAQITNELASMSTTKTR</sequence>
<name>A0ABS4ZCV7_9ACTN</name>
<keyword evidence="2" id="KW-0604">Photosystem II</keyword>
<evidence type="ECO:0000259" key="3">
    <source>
        <dbReference type="Pfam" id="PF05368"/>
    </source>
</evidence>
<evidence type="ECO:0000313" key="5">
    <source>
        <dbReference type="Proteomes" id="UP000758168"/>
    </source>
</evidence>
<evidence type="ECO:0000256" key="1">
    <source>
        <dbReference type="ARBA" id="ARBA00022531"/>
    </source>
</evidence>
<gene>
    <name evidence="4" type="ORF">JOF54_003821</name>
</gene>
<dbReference type="InterPro" id="IPR008030">
    <property type="entry name" value="NmrA-like"/>
</dbReference>
<dbReference type="InterPro" id="IPR036291">
    <property type="entry name" value="NAD(P)-bd_dom_sf"/>
</dbReference>
<dbReference type="PANTHER" id="PTHR47128:SF2">
    <property type="entry name" value="PROTEIN HIGH CHLOROPHYLL FLUORESCENCE PHENOTYPE 244, CHLOROPLASTIC"/>
    <property type="match status" value="1"/>
</dbReference>
<dbReference type="Pfam" id="PF05368">
    <property type="entry name" value="NmrA"/>
    <property type="match status" value="1"/>
</dbReference>
<dbReference type="RefSeq" id="WP_210058804.1">
    <property type="nucleotide sequence ID" value="NZ_BAAAMH010000037.1"/>
</dbReference>
<keyword evidence="5" id="KW-1185">Reference proteome</keyword>
<dbReference type="InterPro" id="IPR044256">
    <property type="entry name" value="HCF244-like"/>
</dbReference>
<reference evidence="4 5" key="1">
    <citation type="submission" date="2021-03" db="EMBL/GenBank/DDBJ databases">
        <title>Sequencing the genomes of 1000 actinobacteria strains.</title>
        <authorList>
            <person name="Klenk H.-P."/>
        </authorList>
    </citation>
    <scope>NUCLEOTIDE SEQUENCE [LARGE SCALE GENOMIC DNA]</scope>
    <source>
        <strain evidence="4 5">DSM 12936</strain>
    </source>
</reference>
<accession>A0ABS4ZCV7</accession>
<protein>
    <submittedName>
        <fullName evidence="4">Uncharacterized protein YbjT (DUF2867 family)</fullName>
    </submittedName>
</protein>
<evidence type="ECO:0000313" key="4">
    <source>
        <dbReference type="EMBL" id="MBP2418899.1"/>
    </source>
</evidence>
<dbReference type="EMBL" id="JAGIOB010000001">
    <property type="protein sequence ID" value="MBP2418899.1"/>
    <property type="molecule type" value="Genomic_DNA"/>
</dbReference>
<organism evidence="4 5">
    <name type="scientific">Microlunatus capsulatus</name>
    <dbReference type="NCBI Taxonomy" id="99117"/>
    <lineage>
        <taxon>Bacteria</taxon>
        <taxon>Bacillati</taxon>
        <taxon>Actinomycetota</taxon>
        <taxon>Actinomycetes</taxon>
        <taxon>Propionibacteriales</taxon>
        <taxon>Propionibacteriaceae</taxon>
        <taxon>Microlunatus</taxon>
    </lineage>
</organism>
<comment type="caution">
    <text evidence="4">The sequence shown here is derived from an EMBL/GenBank/DDBJ whole genome shotgun (WGS) entry which is preliminary data.</text>
</comment>
<dbReference type="Gene3D" id="3.40.50.720">
    <property type="entry name" value="NAD(P)-binding Rossmann-like Domain"/>
    <property type="match status" value="1"/>
</dbReference>
<dbReference type="SUPFAM" id="SSF51735">
    <property type="entry name" value="NAD(P)-binding Rossmann-fold domains"/>
    <property type="match status" value="1"/>
</dbReference>
<feature type="domain" description="NmrA-like" evidence="3">
    <location>
        <begin position="10"/>
        <end position="275"/>
    </location>
</feature>